<evidence type="ECO:0000256" key="10">
    <source>
        <dbReference type="ARBA" id="ARBA00023242"/>
    </source>
</evidence>
<evidence type="ECO:0000256" key="4">
    <source>
        <dbReference type="ARBA" id="ARBA00022771"/>
    </source>
</evidence>
<evidence type="ECO:0000256" key="9">
    <source>
        <dbReference type="ARBA" id="ARBA00023163"/>
    </source>
</evidence>
<dbReference type="RefSeq" id="XP_029345932.1">
    <property type="nucleotide sequence ID" value="XM_029490072.1"/>
</dbReference>
<dbReference type="GO" id="GO:0008270">
    <property type="term" value="F:zinc ion binding"/>
    <property type="evidence" value="ECO:0007669"/>
    <property type="project" value="UniProtKB-KW"/>
</dbReference>
<dbReference type="KEGG" id="api:100571994"/>
<dbReference type="Gene3D" id="6.20.210.20">
    <property type="entry name" value="THAP domain"/>
    <property type="match status" value="1"/>
</dbReference>
<dbReference type="Pfam" id="PF05485">
    <property type="entry name" value="THAP"/>
    <property type="match status" value="1"/>
</dbReference>
<keyword evidence="10" id="KW-0539">Nucleus</keyword>
<dbReference type="SMART" id="SM00980">
    <property type="entry name" value="THAP"/>
    <property type="match status" value="1"/>
</dbReference>
<comment type="similarity">
    <text evidence="2">Belongs to the THAP1 family.</text>
</comment>
<name>A0A8R2JS84_ACYPI</name>
<dbReference type="EnsemblMetazoa" id="XM_029490074.1">
    <property type="protein sequence ID" value="XP_029345934.1"/>
    <property type="gene ID" value="LOC100571994"/>
</dbReference>
<keyword evidence="6" id="KW-0805">Transcription regulation</keyword>
<dbReference type="GO" id="GO:0005654">
    <property type="term" value="C:nucleoplasm"/>
    <property type="evidence" value="ECO:0007669"/>
    <property type="project" value="UniProtKB-SubCell"/>
</dbReference>
<feature type="compositionally biased region" description="Low complexity" evidence="13">
    <location>
        <begin position="109"/>
        <end position="122"/>
    </location>
</feature>
<dbReference type="InterPro" id="IPR006612">
    <property type="entry name" value="THAP_Znf"/>
</dbReference>
<evidence type="ECO:0000256" key="6">
    <source>
        <dbReference type="ARBA" id="ARBA00023015"/>
    </source>
</evidence>
<protein>
    <recommendedName>
        <fullName evidence="14">THAP-type domain-containing protein</fullName>
    </recommendedName>
</protein>
<dbReference type="InterPro" id="IPR026516">
    <property type="entry name" value="THAP1/10"/>
</dbReference>
<dbReference type="RefSeq" id="XP_029345934.1">
    <property type="nucleotide sequence ID" value="XM_029490074.1"/>
</dbReference>
<reference evidence="16" key="1">
    <citation type="submission" date="2010-06" db="EMBL/GenBank/DDBJ databases">
        <authorList>
            <person name="Jiang H."/>
            <person name="Abraham K."/>
            <person name="Ali S."/>
            <person name="Alsbrooks S.L."/>
            <person name="Anim B.N."/>
            <person name="Anosike U.S."/>
            <person name="Attaway T."/>
            <person name="Bandaranaike D.P."/>
            <person name="Battles P.K."/>
            <person name="Bell S.N."/>
            <person name="Bell A.V."/>
            <person name="Beltran B."/>
            <person name="Bickham C."/>
            <person name="Bustamante Y."/>
            <person name="Caleb T."/>
            <person name="Canada A."/>
            <person name="Cardenas V."/>
            <person name="Carter K."/>
            <person name="Chacko J."/>
            <person name="Chandrabose M.N."/>
            <person name="Chavez D."/>
            <person name="Chavez A."/>
            <person name="Chen L."/>
            <person name="Chu H.-S."/>
            <person name="Claassen K.J."/>
            <person name="Cockrell R."/>
            <person name="Collins M."/>
            <person name="Cooper J.A."/>
            <person name="Cree A."/>
            <person name="Curry S.M."/>
            <person name="Da Y."/>
            <person name="Dao M.D."/>
            <person name="Das B."/>
            <person name="Davila M.-L."/>
            <person name="Davy-Carroll L."/>
            <person name="Denson S."/>
            <person name="Dinh H."/>
            <person name="Ebong V.E."/>
            <person name="Edwards J.R."/>
            <person name="Egan A."/>
            <person name="El-Daye J."/>
            <person name="Escobedo L."/>
            <person name="Fernandez S."/>
            <person name="Fernando P.R."/>
            <person name="Flagg N."/>
            <person name="Forbes L.D."/>
            <person name="Fowler R.G."/>
            <person name="Fu Q."/>
            <person name="Gabisi R.A."/>
            <person name="Ganer J."/>
            <person name="Garbino Pronczuk A."/>
            <person name="Garcia R.M."/>
            <person name="Garner T."/>
            <person name="Garrett T.E."/>
            <person name="Gonzalez D.A."/>
            <person name="Hamid H."/>
            <person name="Hawkins E.S."/>
            <person name="Hirani K."/>
            <person name="Hogues M.E."/>
            <person name="Hollins B."/>
            <person name="Hsiao C.-H."/>
            <person name="Jabil R."/>
            <person name="James M.L."/>
            <person name="Jhangiani S.N."/>
            <person name="Johnson B."/>
            <person name="Johnson Q."/>
            <person name="Joshi V."/>
            <person name="Kalu J.B."/>
            <person name="Kam C."/>
            <person name="Kashfia A."/>
            <person name="Keebler J."/>
            <person name="Kisamo H."/>
            <person name="Kovar C.L."/>
            <person name="Lago L.A."/>
            <person name="Lai C.-Y."/>
            <person name="Laidlaw J."/>
            <person name="Lara F."/>
            <person name="Le T.-K."/>
            <person name="Lee S.L."/>
            <person name="Legall F.H."/>
            <person name="Lemon S.J."/>
            <person name="Lewis L.R."/>
            <person name="Li B."/>
            <person name="Liu Y."/>
            <person name="Liu Y.-S."/>
            <person name="Lopez J."/>
            <person name="Lozado R.J."/>
            <person name="Lu J."/>
            <person name="Madu R.C."/>
            <person name="Maheshwari M."/>
            <person name="Maheshwari R."/>
            <person name="Malloy K."/>
            <person name="Martinez E."/>
            <person name="Mathew T."/>
            <person name="Mercado I.C."/>
            <person name="Mercado C."/>
            <person name="Meyer B."/>
            <person name="Montgomery K."/>
            <person name="Morgan M.B."/>
            <person name="Munidasa M."/>
            <person name="Nazareth L.V."/>
            <person name="Nelson J."/>
            <person name="Ng B.M."/>
            <person name="Nguyen N.B."/>
            <person name="Nguyen P.Q."/>
            <person name="Nguyen T."/>
            <person name="Obregon M."/>
            <person name="Okwuonu G.O."/>
            <person name="Onwere C.G."/>
            <person name="Orozco G."/>
            <person name="Parra A."/>
            <person name="Patel S."/>
            <person name="Patil S."/>
            <person name="Perez A."/>
            <person name="Perez Y."/>
            <person name="Pham C."/>
            <person name="Primus E.L."/>
            <person name="Pu L.-L."/>
            <person name="Puazo M."/>
            <person name="Qin X."/>
            <person name="Quiroz J.B."/>
            <person name="Reese J."/>
            <person name="Richards S."/>
            <person name="Rives C.M."/>
            <person name="Robberts R."/>
            <person name="Ruiz S.J."/>
            <person name="Ruiz M.J."/>
            <person name="Santibanez J."/>
            <person name="Schneider B.W."/>
            <person name="Sisson I."/>
            <person name="Smith M."/>
            <person name="Sodergren E."/>
            <person name="Song X.-Z."/>
            <person name="Song B.B."/>
            <person name="Summersgill H."/>
            <person name="Thelus R."/>
            <person name="Thornton R.D."/>
            <person name="Trejos Z.Y."/>
            <person name="Usmani K."/>
            <person name="Vattathil S."/>
            <person name="Villasana D."/>
            <person name="Walker D.L."/>
            <person name="Wang S."/>
            <person name="Wang K."/>
            <person name="White C.S."/>
            <person name="Williams A.C."/>
            <person name="Williamson J."/>
            <person name="Wilson K."/>
            <person name="Woghiren I.O."/>
            <person name="Woodworth J.R."/>
            <person name="Worley K.C."/>
            <person name="Wright R.A."/>
            <person name="Wu W."/>
            <person name="Young L."/>
            <person name="Zhang L."/>
            <person name="Zhang J."/>
            <person name="Zhu Y."/>
            <person name="Muzny D.M."/>
            <person name="Weinstock G."/>
            <person name="Gibbs R.A."/>
        </authorList>
    </citation>
    <scope>NUCLEOTIDE SEQUENCE [LARGE SCALE GENOMIC DNA]</scope>
    <source>
        <strain evidence="16">LSR1</strain>
    </source>
</reference>
<dbReference type="SMART" id="SM00692">
    <property type="entry name" value="DM3"/>
    <property type="match status" value="1"/>
</dbReference>
<evidence type="ECO:0000256" key="5">
    <source>
        <dbReference type="ARBA" id="ARBA00022833"/>
    </source>
</evidence>
<evidence type="ECO:0000256" key="13">
    <source>
        <dbReference type="SAM" id="MobiDB-lite"/>
    </source>
</evidence>
<keyword evidence="7" id="KW-0175">Coiled coil</keyword>
<dbReference type="GO" id="GO:0043565">
    <property type="term" value="F:sequence-specific DNA binding"/>
    <property type="evidence" value="ECO:0007669"/>
    <property type="project" value="InterPro"/>
</dbReference>
<feature type="domain" description="THAP-type" evidence="14">
    <location>
        <begin position="1"/>
        <end position="75"/>
    </location>
</feature>
<evidence type="ECO:0000256" key="3">
    <source>
        <dbReference type="ARBA" id="ARBA00022723"/>
    </source>
</evidence>
<feature type="compositionally biased region" description="Polar residues" evidence="13">
    <location>
        <begin position="82"/>
        <end position="108"/>
    </location>
</feature>
<dbReference type="PROSITE" id="PS50950">
    <property type="entry name" value="ZF_THAP"/>
    <property type="match status" value="1"/>
</dbReference>
<keyword evidence="11" id="KW-0131">Cell cycle</keyword>
<reference evidence="15" key="2">
    <citation type="submission" date="2022-06" db="UniProtKB">
        <authorList>
            <consortium name="EnsemblMetazoa"/>
        </authorList>
    </citation>
    <scope>IDENTIFICATION</scope>
</reference>
<organism evidence="15 16">
    <name type="scientific">Acyrthosiphon pisum</name>
    <name type="common">Pea aphid</name>
    <dbReference type="NCBI Taxonomy" id="7029"/>
    <lineage>
        <taxon>Eukaryota</taxon>
        <taxon>Metazoa</taxon>
        <taxon>Ecdysozoa</taxon>
        <taxon>Arthropoda</taxon>
        <taxon>Hexapoda</taxon>
        <taxon>Insecta</taxon>
        <taxon>Pterygota</taxon>
        <taxon>Neoptera</taxon>
        <taxon>Paraneoptera</taxon>
        <taxon>Hemiptera</taxon>
        <taxon>Sternorrhyncha</taxon>
        <taxon>Aphidomorpha</taxon>
        <taxon>Aphidoidea</taxon>
        <taxon>Aphididae</taxon>
        <taxon>Macrosiphini</taxon>
        <taxon>Acyrthosiphon</taxon>
    </lineage>
</organism>
<accession>A0A8R2JS84</accession>
<evidence type="ECO:0000256" key="2">
    <source>
        <dbReference type="ARBA" id="ARBA00006177"/>
    </source>
</evidence>
<dbReference type="RefSeq" id="XP_029345933.1">
    <property type="nucleotide sequence ID" value="XM_029490073.1"/>
</dbReference>
<dbReference type="Proteomes" id="UP000007819">
    <property type="component" value="Chromosome A2"/>
</dbReference>
<dbReference type="GeneID" id="100571994"/>
<comment type="subcellular location">
    <subcellularLocation>
        <location evidence="1">Nucleus</location>
        <location evidence="1">Nucleoplasm</location>
    </subcellularLocation>
</comment>
<evidence type="ECO:0000313" key="15">
    <source>
        <dbReference type="EnsemblMetazoa" id="XP_029345932.1"/>
    </source>
</evidence>
<keyword evidence="3" id="KW-0479">Metal-binding</keyword>
<feature type="region of interest" description="Disordered" evidence="13">
    <location>
        <begin position="82"/>
        <end position="131"/>
    </location>
</feature>
<dbReference type="PANTHER" id="PTHR46600:SF1">
    <property type="entry name" value="THAP DOMAIN-CONTAINING PROTEIN 1"/>
    <property type="match status" value="1"/>
</dbReference>
<dbReference type="PANTHER" id="PTHR46600">
    <property type="entry name" value="THAP DOMAIN-CONTAINING"/>
    <property type="match status" value="1"/>
</dbReference>
<proteinExistence type="inferred from homology"/>
<dbReference type="InterPro" id="IPR038441">
    <property type="entry name" value="THAP_Znf_sf"/>
</dbReference>
<dbReference type="EnsemblMetazoa" id="XM_029490073.1">
    <property type="protein sequence ID" value="XP_029345933.1"/>
    <property type="gene ID" value="LOC100571994"/>
</dbReference>
<evidence type="ECO:0000259" key="14">
    <source>
        <dbReference type="PROSITE" id="PS50950"/>
    </source>
</evidence>
<keyword evidence="8 12" id="KW-0238">DNA-binding</keyword>
<keyword evidence="5" id="KW-0862">Zinc</keyword>
<keyword evidence="9" id="KW-0804">Transcription</keyword>
<evidence type="ECO:0000313" key="16">
    <source>
        <dbReference type="Proteomes" id="UP000007819"/>
    </source>
</evidence>
<evidence type="ECO:0000256" key="11">
    <source>
        <dbReference type="ARBA" id="ARBA00023306"/>
    </source>
</evidence>
<evidence type="ECO:0000256" key="12">
    <source>
        <dbReference type="PROSITE-ProRule" id="PRU00309"/>
    </source>
</evidence>
<evidence type="ECO:0000256" key="7">
    <source>
        <dbReference type="ARBA" id="ARBA00023054"/>
    </source>
</evidence>
<evidence type="ECO:0000256" key="1">
    <source>
        <dbReference type="ARBA" id="ARBA00004642"/>
    </source>
</evidence>
<dbReference type="EnsemblMetazoa" id="XM_029490072.1">
    <property type="protein sequence ID" value="XP_029345932.1"/>
    <property type="gene ID" value="LOC100571994"/>
</dbReference>
<evidence type="ECO:0000256" key="8">
    <source>
        <dbReference type="ARBA" id="ARBA00023125"/>
    </source>
</evidence>
<dbReference type="SUPFAM" id="SSF57716">
    <property type="entry name" value="Glucocorticoid receptor-like (DNA-binding domain)"/>
    <property type="match status" value="1"/>
</dbReference>
<keyword evidence="4 12" id="KW-0863">Zinc-finger</keyword>
<dbReference type="OrthoDB" id="6627374at2759"/>
<keyword evidence="16" id="KW-1185">Reference proteome</keyword>
<dbReference type="AlphaFoldDB" id="A0A8R2JS84"/>
<sequence length="207" mass="23415">MVYKCVVPNCGVIYANASKIKLYRFPTDEVLKSKWMKSCSITKYLVSYKVCGNHFLPEDIKDNGRLIPSAVPSIQLGVNLHPNSENSSQIDISTINNSKPNGADSPQRSDTSTSLITDISPTQTSKKGKFSLNHPRYFNDLTIEHFSTPNRAKIYLAFAKQKHNDVKKKTEKGSTTKPKIGRKIKMYQYLIRTIRQKMLLSLCNPQT</sequence>